<keyword evidence="4" id="KW-0309">Germination</keyword>
<dbReference type="InterPro" id="IPR004761">
    <property type="entry name" value="Spore_GerAB"/>
</dbReference>
<keyword evidence="7 8" id="KW-0472">Membrane</keyword>
<feature type="transmembrane region" description="Helical" evidence="8">
    <location>
        <begin position="213"/>
        <end position="237"/>
    </location>
</feature>
<dbReference type="NCBIfam" id="TIGR00912">
    <property type="entry name" value="2A0309"/>
    <property type="match status" value="1"/>
</dbReference>
<dbReference type="PANTHER" id="PTHR34975:SF2">
    <property type="entry name" value="SPORE GERMINATION PROTEIN A2"/>
    <property type="match status" value="1"/>
</dbReference>
<feature type="transmembrane region" description="Helical" evidence="8">
    <location>
        <begin position="269"/>
        <end position="290"/>
    </location>
</feature>
<keyword evidence="5 8" id="KW-0812">Transmembrane</keyword>
<dbReference type="Gene3D" id="1.20.1740.10">
    <property type="entry name" value="Amino acid/polyamine transporter I"/>
    <property type="match status" value="1"/>
</dbReference>
<feature type="transmembrane region" description="Helical" evidence="8">
    <location>
        <begin position="82"/>
        <end position="109"/>
    </location>
</feature>
<name>A0ABX2ZXC5_9BACI</name>
<evidence type="ECO:0000313" key="10">
    <source>
        <dbReference type="Proteomes" id="UP000094580"/>
    </source>
</evidence>
<evidence type="ECO:0000256" key="1">
    <source>
        <dbReference type="ARBA" id="ARBA00004141"/>
    </source>
</evidence>
<proteinExistence type="inferred from homology"/>
<feature type="transmembrane region" description="Helical" evidence="8">
    <location>
        <begin position="42"/>
        <end position="62"/>
    </location>
</feature>
<evidence type="ECO:0000256" key="5">
    <source>
        <dbReference type="ARBA" id="ARBA00022692"/>
    </source>
</evidence>
<protein>
    <recommendedName>
        <fullName evidence="11">Spore germination protein</fullName>
    </recommendedName>
</protein>
<keyword evidence="10" id="KW-1185">Reference proteome</keyword>
<dbReference type="EMBL" id="MDKC01000001">
    <property type="protein sequence ID" value="ODG94042.1"/>
    <property type="molecule type" value="Genomic_DNA"/>
</dbReference>
<dbReference type="RefSeq" id="WP_069032218.1">
    <property type="nucleotide sequence ID" value="NZ_MDKC01000001.1"/>
</dbReference>
<comment type="caution">
    <text evidence="9">The sequence shown here is derived from an EMBL/GenBank/DDBJ whole genome shotgun (WGS) entry which is preliminary data.</text>
</comment>
<organism evidence="9 10">
    <name type="scientific">Gottfriedia luciferensis</name>
    <dbReference type="NCBI Taxonomy" id="178774"/>
    <lineage>
        <taxon>Bacteria</taxon>
        <taxon>Bacillati</taxon>
        <taxon>Bacillota</taxon>
        <taxon>Bacilli</taxon>
        <taxon>Bacillales</taxon>
        <taxon>Bacillaceae</taxon>
        <taxon>Gottfriedia</taxon>
    </lineage>
</organism>
<dbReference type="PANTHER" id="PTHR34975">
    <property type="entry name" value="SPORE GERMINATION PROTEIN A2"/>
    <property type="match status" value="1"/>
</dbReference>
<evidence type="ECO:0000313" key="9">
    <source>
        <dbReference type="EMBL" id="ODG94042.1"/>
    </source>
</evidence>
<comment type="subcellular location">
    <subcellularLocation>
        <location evidence="1">Membrane</location>
        <topology evidence="1">Multi-pass membrane protein</topology>
    </subcellularLocation>
</comment>
<evidence type="ECO:0000256" key="6">
    <source>
        <dbReference type="ARBA" id="ARBA00022989"/>
    </source>
</evidence>
<gene>
    <name evidence="9" type="ORF">BED47_02410</name>
</gene>
<feature type="transmembrane region" description="Helical" evidence="8">
    <location>
        <begin position="187"/>
        <end position="207"/>
    </location>
</feature>
<evidence type="ECO:0000256" key="4">
    <source>
        <dbReference type="ARBA" id="ARBA00022544"/>
    </source>
</evidence>
<dbReference type="Proteomes" id="UP000094580">
    <property type="component" value="Unassembled WGS sequence"/>
</dbReference>
<evidence type="ECO:0000256" key="3">
    <source>
        <dbReference type="ARBA" id="ARBA00022448"/>
    </source>
</evidence>
<dbReference type="Pfam" id="PF03845">
    <property type="entry name" value="Spore_permease"/>
    <property type="match status" value="1"/>
</dbReference>
<feature type="transmembrane region" description="Helical" evidence="8">
    <location>
        <begin position="333"/>
        <end position="355"/>
    </location>
</feature>
<comment type="similarity">
    <text evidence="2">Belongs to the amino acid-polyamine-organocation (APC) superfamily. Spore germination protein (SGP) (TC 2.A.3.9) family.</text>
</comment>
<keyword evidence="6 8" id="KW-1133">Transmembrane helix</keyword>
<evidence type="ECO:0000256" key="7">
    <source>
        <dbReference type="ARBA" id="ARBA00023136"/>
    </source>
</evidence>
<feature type="transmembrane region" description="Helical" evidence="8">
    <location>
        <begin position="149"/>
        <end position="166"/>
    </location>
</feature>
<sequence length="361" mass="41319">MNITKLNITYYQFVLIIFGVQIGIGMLSLPRELAEKSGAGSWISILIGGLISTILSTLYIKLCQKVPHKNFSSFITFYLGKIVGKIMLFLISIYFIYGASLVLMLSVLFVQSYLLQHTSAYIILFLFLVPSFQLVTGGIHLIAKYIETIFPLVIFFLLMLFLTLKIPNFKNLIPILKEGWMPIIKSVPTTTVSFLGIEIIFVIYPFLDKKEKAMKGVIIANVMSSFTYLFVTIICFLNYNPYEILTIFAPVIDILSIIEFQFLERMDVILLSLLFMVISKTWVTYFWAGMDGLYELFKIKRFPLFVMTIFSFIIISSFFFIPSFKFFDLQVKTFSNLGLIVILGLPILLWIGGIINKKNFG</sequence>
<accession>A0ABX2ZXC5</accession>
<keyword evidence="3" id="KW-0813">Transport</keyword>
<feature type="transmembrane region" description="Helical" evidence="8">
    <location>
        <begin position="121"/>
        <end position="143"/>
    </location>
</feature>
<reference evidence="9 10" key="1">
    <citation type="submission" date="2016-07" db="EMBL/GenBank/DDBJ databases">
        <authorList>
            <person name="Townsley L."/>
            <person name="Shank E.A."/>
        </authorList>
    </citation>
    <scope>NUCLEOTIDE SEQUENCE [LARGE SCALE GENOMIC DNA]</scope>
    <source>
        <strain evidence="9 10">CH01</strain>
    </source>
</reference>
<evidence type="ECO:0000256" key="8">
    <source>
        <dbReference type="SAM" id="Phobius"/>
    </source>
</evidence>
<evidence type="ECO:0008006" key="11">
    <source>
        <dbReference type="Google" id="ProtNLM"/>
    </source>
</evidence>
<feature type="transmembrane region" description="Helical" evidence="8">
    <location>
        <begin position="244"/>
        <end position="263"/>
    </location>
</feature>
<feature type="transmembrane region" description="Helical" evidence="8">
    <location>
        <begin position="12"/>
        <end position="30"/>
    </location>
</feature>
<feature type="transmembrane region" description="Helical" evidence="8">
    <location>
        <begin position="302"/>
        <end position="321"/>
    </location>
</feature>
<evidence type="ECO:0000256" key="2">
    <source>
        <dbReference type="ARBA" id="ARBA00007998"/>
    </source>
</evidence>